<dbReference type="AlphaFoldDB" id="A0ABD3NHH8"/>
<reference evidence="2 3" key="1">
    <citation type="submission" date="2024-10" db="EMBL/GenBank/DDBJ databases">
        <title>Updated reference genomes for cyclostephanoid diatoms.</title>
        <authorList>
            <person name="Roberts W.R."/>
            <person name="Alverson A.J."/>
        </authorList>
    </citation>
    <scope>NUCLEOTIDE SEQUENCE [LARGE SCALE GENOMIC DNA]</scope>
    <source>
        <strain evidence="2 3">AJA010-31</strain>
    </source>
</reference>
<name>A0ABD3NHH8_9STRA</name>
<evidence type="ECO:0000313" key="2">
    <source>
        <dbReference type="EMBL" id="KAL3775367.1"/>
    </source>
</evidence>
<dbReference type="Pfam" id="PF09793">
    <property type="entry name" value="AD"/>
    <property type="match status" value="1"/>
</dbReference>
<accession>A0ABD3NHH8</accession>
<dbReference type="InterPro" id="IPR039683">
    <property type="entry name" value="Lsm12-like"/>
</dbReference>
<evidence type="ECO:0000259" key="1">
    <source>
        <dbReference type="PROSITE" id="PS52001"/>
    </source>
</evidence>
<keyword evidence="3" id="KW-1185">Reference proteome</keyword>
<dbReference type="PROSITE" id="PS52001">
    <property type="entry name" value="AD"/>
    <property type="match status" value="1"/>
</dbReference>
<dbReference type="PANTHER" id="PTHR13542">
    <property type="entry name" value="LSM12 HOMOLOG"/>
    <property type="match status" value="1"/>
</dbReference>
<dbReference type="InterPro" id="IPR019181">
    <property type="entry name" value="LSM12_ABD"/>
</dbReference>
<gene>
    <name evidence="2" type="ORF">ACHAWO_006558</name>
</gene>
<dbReference type="Proteomes" id="UP001530400">
    <property type="component" value="Unassembled WGS sequence"/>
</dbReference>
<evidence type="ECO:0000313" key="3">
    <source>
        <dbReference type="Proteomes" id="UP001530400"/>
    </source>
</evidence>
<dbReference type="InterPro" id="IPR047574">
    <property type="entry name" value="AD"/>
</dbReference>
<dbReference type="SMART" id="SM00995">
    <property type="entry name" value="AD"/>
    <property type="match status" value="1"/>
</dbReference>
<sequence>MSLSTQYPTNTIMELTLTDSSTVKGLVYCTDEISQSIVIQRSLIHTTLSSEIIVVHASSVKESKAIELPKGEEKSSSSEDNIQKYGVSNVEEIKNQKIMNVSRRALEERERRALRLAEESFSHVNQKATPQGQKIFDKLLKACNEVSWNGQSILVLNHIRVDPPYTPNDCTLVDRSGGLDEHSLERVKKIVGVANDA</sequence>
<protein>
    <recommendedName>
        <fullName evidence="1">AD domain-containing protein</fullName>
    </recommendedName>
</protein>
<feature type="domain" description="AD" evidence="1">
    <location>
        <begin position="99"/>
        <end position="197"/>
    </location>
</feature>
<comment type="caution">
    <text evidence="2">The sequence shown here is derived from an EMBL/GenBank/DDBJ whole genome shotgun (WGS) entry which is preliminary data.</text>
</comment>
<proteinExistence type="predicted"/>
<organism evidence="2 3">
    <name type="scientific">Cyclotella atomus</name>
    <dbReference type="NCBI Taxonomy" id="382360"/>
    <lineage>
        <taxon>Eukaryota</taxon>
        <taxon>Sar</taxon>
        <taxon>Stramenopiles</taxon>
        <taxon>Ochrophyta</taxon>
        <taxon>Bacillariophyta</taxon>
        <taxon>Coscinodiscophyceae</taxon>
        <taxon>Thalassiosirophycidae</taxon>
        <taxon>Stephanodiscales</taxon>
        <taxon>Stephanodiscaceae</taxon>
        <taxon>Cyclotella</taxon>
    </lineage>
</organism>
<dbReference type="EMBL" id="JALLPJ020001156">
    <property type="protein sequence ID" value="KAL3775367.1"/>
    <property type="molecule type" value="Genomic_DNA"/>
</dbReference>